<evidence type="ECO:0000256" key="13">
    <source>
        <dbReference type="ARBA" id="ARBA00022989"/>
    </source>
</evidence>
<dbReference type="EC" id="2.7.7.41" evidence="6 18"/>
<evidence type="ECO:0000256" key="14">
    <source>
        <dbReference type="ARBA" id="ARBA00023098"/>
    </source>
</evidence>
<keyword evidence="17" id="KW-1208">Phospholipid metabolism</keyword>
<evidence type="ECO:0000256" key="2">
    <source>
        <dbReference type="ARBA" id="ARBA00004651"/>
    </source>
</evidence>
<evidence type="ECO:0000256" key="5">
    <source>
        <dbReference type="ARBA" id="ARBA00010185"/>
    </source>
</evidence>
<evidence type="ECO:0000256" key="11">
    <source>
        <dbReference type="ARBA" id="ARBA00022692"/>
    </source>
</evidence>
<dbReference type="EMBL" id="PZJJ01000005">
    <property type="protein sequence ID" value="PTL39628.1"/>
    <property type="molecule type" value="Genomic_DNA"/>
</dbReference>
<feature type="transmembrane region" description="Helical" evidence="19">
    <location>
        <begin position="18"/>
        <end position="42"/>
    </location>
</feature>
<keyword evidence="13 19" id="KW-1133">Transmembrane helix</keyword>
<evidence type="ECO:0000256" key="15">
    <source>
        <dbReference type="ARBA" id="ARBA00023136"/>
    </source>
</evidence>
<evidence type="ECO:0000256" key="7">
    <source>
        <dbReference type="ARBA" id="ARBA00019373"/>
    </source>
</evidence>
<dbReference type="Pfam" id="PF01148">
    <property type="entry name" value="CTP_transf_1"/>
    <property type="match status" value="1"/>
</dbReference>
<feature type="transmembrane region" description="Helical" evidence="19">
    <location>
        <begin position="200"/>
        <end position="220"/>
    </location>
</feature>
<comment type="similarity">
    <text evidence="5 18">Belongs to the CDS family.</text>
</comment>
<evidence type="ECO:0000256" key="9">
    <source>
        <dbReference type="ARBA" id="ARBA00022516"/>
    </source>
</evidence>
<comment type="pathway">
    <text evidence="3 18">Phospholipid metabolism; CDP-diacylglycerol biosynthesis; CDP-diacylglycerol from sn-glycerol 3-phosphate: step 3/3.</text>
</comment>
<keyword evidence="15 19" id="KW-0472">Membrane</keyword>
<dbReference type="GO" id="GO:0004605">
    <property type="term" value="F:phosphatidate cytidylyltransferase activity"/>
    <property type="evidence" value="ECO:0007669"/>
    <property type="project" value="UniProtKB-EC"/>
</dbReference>
<organism evidence="20 21">
    <name type="scientific">Alkalicoccus saliphilus</name>
    <dbReference type="NCBI Taxonomy" id="200989"/>
    <lineage>
        <taxon>Bacteria</taxon>
        <taxon>Bacillati</taxon>
        <taxon>Bacillota</taxon>
        <taxon>Bacilli</taxon>
        <taxon>Bacillales</taxon>
        <taxon>Bacillaceae</taxon>
        <taxon>Alkalicoccus</taxon>
    </lineage>
</organism>
<evidence type="ECO:0000256" key="6">
    <source>
        <dbReference type="ARBA" id="ARBA00012487"/>
    </source>
</evidence>
<dbReference type="InterPro" id="IPR000374">
    <property type="entry name" value="PC_trans"/>
</dbReference>
<dbReference type="OrthoDB" id="9799199at2"/>
<evidence type="ECO:0000256" key="3">
    <source>
        <dbReference type="ARBA" id="ARBA00005119"/>
    </source>
</evidence>
<dbReference type="RefSeq" id="WP_107583885.1">
    <property type="nucleotide sequence ID" value="NZ_PZJJ01000005.1"/>
</dbReference>
<evidence type="ECO:0000256" key="4">
    <source>
        <dbReference type="ARBA" id="ARBA00005189"/>
    </source>
</evidence>
<dbReference type="PROSITE" id="PS01315">
    <property type="entry name" value="CDS"/>
    <property type="match status" value="1"/>
</dbReference>
<evidence type="ECO:0000256" key="18">
    <source>
        <dbReference type="RuleBase" id="RU003938"/>
    </source>
</evidence>
<dbReference type="AlphaFoldDB" id="A0A2T4U898"/>
<keyword evidence="12 18" id="KW-0548">Nucleotidyltransferase</keyword>
<keyword evidence="11 18" id="KW-0812">Transmembrane</keyword>
<evidence type="ECO:0000256" key="16">
    <source>
        <dbReference type="ARBA" id="ARBA00023209"/>
    </source>
</evidence>
<gene>
    <name evidence="20" type="ORF">C6Y45_04730</name>
</gene>
<feature type="transmembrane region" description="Helical" evidence="19">
    <location>
        <begin position="175"/>
        <end position="194"/>
    </location>
</feature>
<keyword evidence="16" id="KW-0594">Phospholipid biosynthesis</keyword>
<evidence type="ECO:0000256" key="1">
    <source>
        <dbReference type="ARBA" id="ARBA00001698"/>
    </source>
</evidence>
<dbReference type="UniPathway" id="UPA00557">
    <property type="reaction ID" value="UER00614"/>
</dbReference>
<comment type="subcellular location">
    <subcellularLocation>
        <location evidence="2">Cell membrane</location>
        <topology evidence="2">Multi-pass membrane protein</topology>
    </subcellularLocation>
</comment>
<evidence type="ECO:0000313" key="21">
    <source>
        <dbReference type="Proteomes" id="UP000240509"/>
    </source>
</evidence>
<comment type="catalytic activity">
    <reaction evidence="1 18">
        <text>a 1,2-diacyl-sn-glycero-3-phosphate + CTP + H(+) = a CDP-1,2-diacyl-sn-glycerol + diphosphate</text>
        <dbReference type="Rhea" id="RHEA:16229"/>
        <dbReference type="ChEBI" id="CHEBI:15378"/>
        <dbReference type="ChEBI" id="CHEBI:33019"/>
        <dbReference type="ChEBI" id="CHEBI:37563"/>
        <dbReference type="ChEBI" id="CHEBI:58332"/>
        <dbReference type="ChEBI" id="CHEBI:58608"/>
        <dbReference type="EC" id="2.7.7.41"/>
    </reaction>
</comment>
<proteinExistence type="inferred from homology"/>
<evidence type="ECO:0000256" key="17">
    <source>
        <dbReference type="ARBA" id="ARBA00023264"/>
    </source>
</evidence>
<feature type="transmembrane region" description="Helical" evidence="19">
    <location>
        <begin position="54"/>
        <end position="72"/>
    </location>
</feature>
<dbReference type="GO" id="GO:0005886">
    <property type="term" value="C:plasma membrane"/>
    <property type="evidence" value="ECO:0007669"/>
    <property type="project" value="UniProtKB-SubCell"/>
</dbReference>
<keyword evidence="21" id="KW-1185">Reference proteome</keyword>
<name>A0A2T4U898_9BACI</name>
<dbReference type="PANTHER" id="PTHR46382:SF1">
    <property type="entry name" value="PHOSPHATIDATE CYTIDYLYLTRANSFERASE"/>
    <property type="match status" value="1"/>
</dbReference>
<protein>
    <recommendedName>
        <fullName evidence="7 18">Phosphatidate cytidylyltransferase</fullName>
        <ecNumber evidence="6 18">2.7.7.41</ecNumber>
    </recommendedName>
</protein>
<reference evidence="20 21" key="1">
    <citation type="submission" date="2018-03" db="EMBL/GenBank/DDBJ databases">
        <title>Alkalicoccus saliphilus sp. nov., isolated from a mineral pool.</title>
        <authorList>
            <person name="Zhao B."/>
        </authorList>
    </citation>
    <scope>NUCLEOTIDE SEQUENCE [LARGE SCALE GENOMIC DNA]</scope>
    <source>
        <strain evidence="20 21">6AG</strain>
    </source>
</reference>
<feature type="transmembrane region" description="Helical" evidence="19">
    <location>
        <begin position="109"/>
        <end position="127"/>
    </location>
</feature>
<feature type="transmembrane region" description="Helical" evidence="19">
    <location>
        <begin position="78"/>
        <end position="97"/>
    </location>
</feature>
<dbReference type="GO" id="GO:0016024">
    <property type="term" value="P:CDP-diacylglycerol biosynthetic process"/>
    <property type="evidence" value="ECO:0007669"/>
    <property type="project" value="UniProtKB-UniPathway"/>
</dbReference>
<comment type="pathway">
    <text evidence="4">Lipid metabolism.</text>
</comment>
<dbReference type="PANTHER" id="PTHR46382">
    <property type="entry name" value="PHOSPHATIDATE CYTIDYLYLTRANSFERASE"/>
    <property type="match status" value="1"/>
</dbReference>
<evidence type="ECO:0000256" key="10">
    <source>
        <dbReference type="ARBA" id="ARBA00022679"/>
    </source>
</evidence>
<evidence type="ECO:0000256" key="19">
    <source>
        <dbReference type="SAM" id="Phobius"/>
    </source>
</evidence>
<keyword evidence="8" id="KW-1003">Cell membrane</keyword>
<evidence type="ECO:0000313" key="20">
    <source>
        <dbReference type="EMBL" id="PTL39628.1"/>
    </source>
</evidence>
<keyword evidence="9" id="KW-0444">Lipid biosynthesis</keyword>
<evidence type="ECO:0000256" key="8">
    <source>
        <dbReference type="ARBA" id="ARBA00022475"/>
    </source>
</evidence>
<comment type="caution">
    <text evidence="20">The sequence shown here is derived from an EMBL/GenBank/DDBJ whole genome shotgun (WGS) entry which is preliminary data.</text>
</comment>
<keyword evidence="14" id="KW-0443">Lipid metabolism</keyword>
<feature type="transmembrane region" description="Helical" evidence="19">
    <location>
        <begin position="133"/>
        <end position="154"/>
    </location>
</feature>
<sequence length="264" mass="29543">MKQRIITGVIAGAGFLGLIYLGGLPFTLLIILLALIGIWELLKMKQIPVWSMRSLIGFIFVLLLVLPQNWLLTEFWQVERLELFLLLIIVMLALTVITKNKFTFDEAGFMILASVYVGFGFHYFMYARFLDNGLALIFFLLILIWATDSGAYFAGRSFGKHKLWPEISPKKTIEGSLGGIALAYIAGLIFVMIVPVFDSLWTVILVILTVSVAGQLGDLVESAFKRHYAVKDSGHVLPGHGGILDRFDSLIFVMPILYLFGFLT</sequence>
<keyword evidence="10 18" id="KW-0808">Transferase</keyword>
<accession>A0A2T4U898</accession>
<evidence type="ECO:0000256" key="12">
    <source>
        <dbReference type="ARBA" id="ARBA00022695"/>
    </source>
</evidence>
<dbReference type="Proteomes" id="UP000240509">
    <property type="component" value="Unassembled WGS sequence"/>
</dbReference>